<evidence type="ECO:0000259" key="6">
    <source>
        <dbReference type="Pfam" id="PF01061"/>
    </source>
</evidence>
<dbReference type="InterPro" id="IPR013525">
    <property type="entry name" value="ABC2_TM"/>
</dbReference>
<organism evidence="7 8">
    <name type="scientific">Natrinema soli</name>
    <dbReference type="NCBI Taxonomy" id="1930624"/>
    <lineage>
        <taxon>Archaea</taxon>
        <taxon>Methanobacteriati</taxon>
        <taxon>Methanobacteriota</taxon>
        <taxon>Stenosarchaea group</taxon>
        <taxon>Halobacteria</taxon>
        <taxon>Halobacteriales</taxon>
        <taxon>Natrialbaceae</taxon>
        <taxon>Natrinema</taxon>
    </lineage>
</organism>
<evidence type="ECO:0000256" key="2">
    <source>
        <dbReference type="ARBA" id="ARBA00022692"/>
    </source>
</evidence>
<keyword evidence="3 5" id="KW-1133">Transmembrane helix</keyword>
<keyword evidence="2 5" id="KW-0812">Transmembrane</keyword>
<dbReference type="PANTHER" id="PTHR43229">
    <property type="entry name" value="NODULATION PROTEIN J"/>
    <property type="match status" value="1"/>
</dbReference>
<dbReference type="PANTHER" id="PTHR43229:SF2">
    <property type="entry name" value="NODULATION PROTEIN J"/>
    <property type="match status" value="1"/>
</dbReference>
<evidence type="ECO:0000256" key="5">
    <source>
        <dbReference type="SAM" id="Phobius"/>
    </source>
</evidence>
<keyword evidence="4 5" id="KW-0472">Membrane</keyword>
<proteinExistence type="predicted"/>
<comment type="subcellular location">
    <subcellularLocation>
        <location evidence="1">Membrane</location>
        <topology evidence="1">Multi-pass membrane protein</topology>
    </subcellularLocation>
</comment>
<accession>A0ABD5SFE2</accession>
<feature type="transmembrane region" description="Helical" evidence="5">
    <location>
        <begin position="178"/>
        <end position="195"/>
    </location>
</feature>
<evidence type="ECO:0000256" key="4">
    <source>
        <dbReference type="ARBA" id="ARBA00023136"/>
    </source>
</evidence>
<evidence type="ECO:0000256" key="1">
    <source>
        <dbReference type="ARBA" id="ARBA00004141"/>
    </source>
</evidence>
<feature type="transmembrane region" description="Helical" evidence="5">
    <location>
        <begin position="110"/>
        <end position="135"/>
    </location>
</feature>
<evidence type="ECO:0000256" key="3">
    <source>
        <dbReference type="ARBA" id="ARBA00022989"/>
    </source>
</evidence>
<dbReference type="EMBL" id="JBHSWV010000022">
    <property type="protein sequence ID" value="MFC6763823.1"/>
    <property type="molecule type" value="Genomic_DNA"/>
</dbReference>
<feature type="transmembrane region" description="Helical" evidence="5">
    <location>
        <begin position="70"/>
        <end position="89"/>
    </location>
</feature>
<comment type="caution">
    <text evidence="7">The sequence shown here is derived from an EMBL/GenBank/DDBJ whole genome shotgun (WGS) entry which is preliminary data.</text>
</comment>
<dbReference type="Proteomes" id="UP001596383">
    <property type="component" value="Unassembled WGS sequence"/>
</dbReference>
<name>A0ABD5SFE2_9EURY</name>
<sequence>MTTVRTSVPWMAQTRTFARRQLQQLRRNKMIVFLTVAWPVLWYFLTIEFFVDLPPGTDLGPMKAVNGINYGLFGAFTVTVAVFAGAFARDLEGNRYRKLRSMPIAPTADLAGRFVAGAVLGVASYLVTILVAYAHGGAFGPLTIETVAILALTLGSFCLIAMALAMMIALVVTKPEQMTTIAIVMALMAYFVTGFNGSSPEMLAEGAEMVNYLPNSLATRLQIAHWVGAENFGSMTPPEAPDSIEYVGILLGYATASLAVSIAVIRRIAYGGD</sequence>
<keyword evidence="8" id="KW-1185">Reference proteome</keyword>
<dbReference type="InterPro" id="IPR051784">
    <property type="entry name" value="Nod_factor_ABC_transporter"/>
</dbReference>
<evidence type="ECO:0000313" key="7">
    <source>
        <dbReference type="EMBL" id="MFC6763823.1"/>
    </source>
</evidence>
<feature type="transmembrane region" description="Helical" evidence="5">
    <location>
        <begin position="147"/>
        <end position="171"/>
    </location>
</feature>
<feature type="transmembrane region" description="Helical" evidence="5">
    <location>
        <begin position="246"/>
        <end position="265"/>
    </location>
</feature>
<dbReference type="Pfam" id="PF01061">
    <property type="entry name" value="ABC2_membrane"/>
    <property type="match status" value="1"/>
</dbReference>
<reference evidence="7 8" key="1">
    <citation type="journal article" date="2019" name="Int. J. Syst. Evol. Microbiol.">
        <title>The Global Catalogue of Microorganisms (GCM) 10K type strain sequencing project: providing services to taxonomists for standard genome sequencing and annotation.</title>
        <authorList>
            <consortium name="The Broad Institute Genomics Platform"/>
            <consortium name="The Broad Institute Genome Sequencing Center for Infectious Disease"/>
            <person name="Wu L."/>
            <person name="Ma J."/>
        </authorList>
    </citation>
    <scope>NUCLEOTIDE SEQUENCE [LARGE SCALE GENOMIC DNA]</scope>
    <source>
        <strain evidence="7 8">LMG 29247</strain>
    </source>
</reference>
<dbReference type="AlphaFoldDB" id="A0ABD5SFE2"/>
<gene>
    <name evidence="7" type="ORF">ACFQE6_01710</name>
</gene>
<dbReference type="GO" id="GO:0016020">
    <property type="term" value="C:membrane"/>
    <property type="evidence" value="ECO:0007669"/>
    <property type="project" value="UniProtKB-SubCell"/>
</dbReference>
<feature type="domain" description="ABC-2 type transporter transmembrane" evidence="6">
    <location>
        <begin position="13"/>
        <end position="202"/>
    </location>
</feature>
<feature type="transmembrane region" description="Helical" evidence="5">
    <location>
        <begin position="30"/>
        <end position="50"/>
    </location>
</feature>
<protein>
    <submittedName>
        <fullName evidence="7">ABC transporter permease</fullName>
    </submittedName>
</protein>
<evidence type="ECO:0000313" key="8">
    <source>
        <dbReference type="Proteomes" id="UP001596383"/>
    </source>
</evidence>
<dbReference type="RefSeq" id="WP_273736921.1">
    <property type="nucleotide sequence ID" value="NZ_JAQIVI010000022.1"/>
</dbReference>